<comment type="caution">
    <text evidence="5">The sequence shown here is derived from an EMBL/GenBank/DDBJ whole genome shotgun (WGS) entry which is preliminary data.</text>
</comment>
<evidence type="ECO:0000256" key="1">
    <source>
        <dbReference type="ARBA" id="ARBA00023015"/>
    </source>
</evidence>
<sequence>MFFLKLPAIIGAENEEGGIRVTIYDIAREAGVSASTVSRVINHKPGIREETRRRIQKLLEEYDYTPDIAARGLATQATRFIGILIEDIRVSHHTESAYVIEQEMTRRGYTCITFSTGPDSSRKAQYIQILEQRRVEGVILIGSMFANDEVRRSLERCLADIPVMLVNGEMDLPNVYSVLIDEERGTEECVKMLVEKGCRRLVYLMDVTTPSNIKKQRGFCTGLLRYGLEAGENRIFTAPDADTSPGGSIRRGRQGTCRLLESVPEVDGIICATDLLAIGCLQELQKRGIAVPGQVSLIGIDNTLYGQLCTPALTTLDNKMAQVSLSAARMLLDVLDGRTVNQKLMLFTEIIRRESA</sequence>
<dbReference type="InterPro" id="IPR010982">
    <property type="entry name" value="Lambda_DNA-bd_dom_sf"/>
</dbReference>
<dbReference type="GO" id="GO:0003700">
    <property type="term" value="F:DNA-binding transcription factor activity"/>
    <property type="evidence" value="ECO:0007669"/>
    <property type="project" value="TreeGrafter"/>
</dbReference>
<organism evidence="5 6">
    <name type="scientific">Marvinbryantia formatexigens DSM 14469</name>
    <dbReference type="NCBI Taxonomy" id="478749"/>
    <lineage>
        <taxon>Bacteria</taxon>
        <taxon>Bacillati</taxon>
        <taxon>Bacillota</taxon>
        <taxon>Clostridia</taxon>
        <taxon>Lachnospirales</taxon>
        <taxon>Lachnospiraceae</taxon>
        <taxon>Marvinbryantia</taxon>
    </lineage>
</organism>
<dbReference type="PROSITE" id="PS00356">
    <property type="entry name" value="HTH_LACI_1"/>
    <property type="match status" value="1"/>
</dbReference>
<dbReference type="CDD" id="cd01392">
    <property type="entry name" value="HTH_LacI"/>
    <property type="match status" value="1"/>
</dbReference>
<dbReference type="PRINTS" id="PR00036">
    <property type="entry name" value="HTHLACI"/>
</dbReference>
<dbReference type="SUPFAM" id="SSF47413">
    <property type="entry name" value="lambda repressor-like DNA-binding domains"/>
    <property type="match status" value="1"/>
</dbReference>
<dbReference type="Gene3D" id="1.10.260.40">
    <property type="entry name" value="lambda repressor-like DNA-binding domains"/>
    <property type="match status" value="1"/>
</dbReference>
<dbReference type="InterPro" id="IPR028082">
    <property type="entry name" value="Peripla_BP_I"/>
</dbReference>
<dbReference type="InterPro" id="IPR046335">
    <property type="entry name" value="LacI/GalR-like_sensor"/>
</dbReference>
<feature type="domain" description="HTH lacI-type" evidence="4">
    <location>
        <begin position="21"/>
        <end position="75"/>
    </location>
</feature>
<dbReference type="PROSITE" id="PS50932">
    <property type="entry name" value="HTH_LACI_2"/>
    <property type="match status" value="1"/>
</dbReference>
<reference evidence="5" key="1">
    <citation type="submission" date="2009-07" db="EMBL/GenBank/DDBJ databases">
        <authorList>
            <person name="Weinstock G."/>
            <person name="Sodergren E."/>
            <person name="Clifton S."/>
            <person name="Fulton L."/>
            <person name="Fulton B."/>
            <person name="Courtney L."/>
            <person name="Fronick C."/>
            <person name="Harrison M."/>
            <person name="Strong C."/>
            <person name="Farmer C."/>
            <person name="Delahaunty K."/>
            <person name="Markovic C."/>
            <person name="Hall O."/>
            <person name="Minx P."/>
            <person name="Tomlinson C."/>
            <person name="Mitreva M."/>
            <person name="Nelson J."/>
            <person name="Hou S."/>
            <person name="Wollam A."/>
            <person name="Pepin K.H."/>
            <person name="Johnson M."/>
            <person name="Bhonagiri V."/>
            <person name="Nash W.E."/>
            <person name="Warren W."/>
            <person name="Chinwalla A."/>
            <person name="Mardis E.R."/>
            <person name="Wilson R.K."/>
        </authorList>
    </citation>
    <scope>NUCLEOTIDE SEQUENCE [LARGE SCALE GENOMIC DNA]</scope>
    <source>
        <strain evidence="5">DSM 14469</strain>
    </source>
</reference>
<dbReference type="Gene3D" id="3.40.50.2300">
    <property type="match status" value="2"/>
</dbReference>
<keyword evidence="1" id="KW-0805">Transcription regulation</keyword>
<proteinExistence type="predicted"/>
<dbReference type="AlphaFoldDB" id="C6LAM4"/>
<dbReference type="eggNOG" id="COG1609">
    <property type="taxonomic scope" value="Bacteria"/>
</dbReference>
<dbReference type="PANTHER" id="PTHR30146:SF109">
    <property type="entry name" value="HTH-TYPE TRANSCRIPTIONAL REGULATOR GALS"/>
    <property type="match status" value="1"/>
</dbReference>
<keyword evidence="6" id="KW-1185">Reference proteome</keyword>
<evidence type="ECO:0000256" key="2">
    <source>
        <dbReference type="ARBA" id="ARBA00023125"/>
    </source>
</evidence>
<evidence type="ECO:0000313" key="5">
    <source>
        <dbReference type="EMBL" id="EET62631.1"/>
    </source>
</evidence>
<dbReference type="SMART" id="SM00354">
    <property type="entry name" value="HTH_LACI"/>
    <property type="match status" value="1"/>
</dbReference>
<name>C6LAM4_9FIRM</name>
<evidence type="ECO:0000256" key="3">
    <source>
        <dbReference type="ARBA" id="ARBA00023163"/>
    </source>
</evidence>
<dbReference type="Pfam" id="PF00356">
    <property type="entry name" value="LacI"/>
    <property type="match status" value="1"/>
</dbReference>
<evidence type="ECO:0000259" key="4">
    <source>
        <dbReference type="PROSITE" id="PS50932"/>
    </source>
</evidence>
<dbReference type="PANTHER" id="PTHR30146">
    <property type="entry name" value="LACI-RELATED TRANSCRIPTIONAL REPRESSOR"/>
    <property type="match status" value="1"/>
</dbReference>
<gene>
    <name evidence="5" type="ORF">BRYFOR_05666</name>
</gene>
<dbReference type="Proteomes" id="UP000005561">
    <property type="component" value="Unassembled WGS sequence"/>
</dbReference>
<dbReference type="InterPro" id="IPR000843">
    <property type="entry name" value="HTH_LacI"/>
</dbReference>
<dbReference type="CDD" id="cd06267">
    <property type="entry name" value="PBP1_LacI_sugar_binding-like"/>
    <property type="match status" value="1"/>
</dbReference>
<keyword evidence="3" id="KW-0804">Transcription</keyword>
<dbReference type="GO" id="GO:0000976">
    <property type="term" value="F:transcription cis-regulatory region binding"/>
    <property type="evidence" value="ECO:0007669"/>
    <property type="project" value="TreeGrafter"/>
</dbReference>
<dbReference type="STRING" id="168384.SAMN05660368_02865"/>
<protein>
    <submittedName>
        <fullName evidence="5">Transcriptional regulator, LacI family</fullName>
    </submittedName>
</protein>
<evidence type="ECO:0000313" key="6">
    <source>
        <dbReference type="Proteomes" id="UP000005561"/>
    </source>
</evidence>
<dbReference type="EMBL" id="ACCL02000002">
    <property type="protein sequence ID" value="EET62631.1"/>
    <property type="molecule type" value="Genomic_DNA"/>
</dbReference>
<accession>C6LAM4</accession>
<keyword evidence="2" id="KW-0238">DNA-binding</keyword>
<dbReference type="Pfam" id="PF13377">
    <property type="entry name" value="Peripla_BP_3"/>
    <property type="match status" value="1"/>
</dbReference>
<dbReference type="SUPFAM" id="SSF53822">
    <property type="entry name" value="Periplasmic binding protein-like I"/>
    <property type="match status" value="1"/>
</dbReference>